<comment type="caution">
    <text evidence="2">The sequence shown here is derived from an EMBL/GenBank/DDBJ whole genome shotgun (WGS) entry which is preliminary data.</text>
</comment>
<keyword evidence="3" id="KW-1185">Reference proteome</keyword>
<organism evidence="2 3">
    <name type="scientific">Quillaja saponaria</name>
    <name type="common">Soap bark tree</name>
    <dbReference type="NCBI Taxonomy" id="32244"/>
    <lineage>
        <taxon>Eukaryota</taxon>
        <taxon>Viridiplantae</taxon>
        <taxon>Streptophyta</taxon>
        <taxon>Embryophyta</taxon>
        <taxon>Tracheophyta</taxon>
        <taxon>Spermatophyta</taxon>
        <taxon>Magnoliopsida</taxon>
        <taxon>eudicotyledons</taxon>
        <taxon>Gunneridae</taxon>
        <taxon>Pentapetalae</taxon>
        <taxon>rosids</taxon>
        <taxon>fabids</taxon>
        <taxon>Fabales</taxon>
        <taxon>Quillajaceae</taxon>
        <taxon>Quillaja</taxon>
    </lineage>
</organism>
<reference evidence="2" key="1">
    <citation type="journal article" date="2023" name="Science">
        <title>Elucidation of the pathway for biosynthesis of saponin adjuvants from the soapbark tree.</title>
        <authorList>
            <person name="Reed J."/>
            <person name="Orme A."/>
            <person name="El-Demerdash A."/>
            <person name="Owen C."/>
            <person name="Martin L.B.B."/>
            <person name="Misra R.C."/>
            <person name="Kikuchi S."/>
            <person name="Rejzek M."/>
            <person name="Martin A.C."/>
            <person name="Harkess A."/>
            <person name="Leebens-Mack J."/>
            <person name="Louveau T."/>
            <person name="Stephenson M.J."/>
            <person name="Osbourn A."/>
        </authorList>
    </citation>
    <scope>NUCLEOTIDE SEQUENCE</scope>
    <source>
        <strain evidence="2">S10</strain>
    </source>
</reference>
<feature type="region of interest" description="Disordered" evidence="1">
    <location>
        <begin position="64"/>
        <end position="95"/>
    </location>
</feature>
<dbReference type="Proteomes" id="UP001163823">
    <property type="component" value="Chromosome 8"/>
</dbReference>
<feature type="region of interest" description="Disordered" evidence="1">
    <location>
        <begin position="1"/>
        <end position="33"/>
    </location>
</feature>
<dbReference type="PANTHER" id="PTHR33416:SF17">
    <property type="entry name" value="PROTEIN KAKU4"/>
    <property type="match status" value="1"/>
</dbReference>
<evidence type="ECO:0000313" key="2">
    <source>
        <dbReference type="EMBL" id="KAJ7958657.1"/>
    </source>
</evidence>
<name>A0AAD7LIP1_QUISA</name>
<sequence length="95" mass="10375">MATVPRSGGKIVRARRTTRVKTPYDRPNLPNLGSQNPNWFSRFVFSPTRSIATGAGKLLLSAIHTDSSESSSDTDSEDEIATDCEDDVTYLPGDE</sequence>
<protein>
    <submittedName>
        <fullName evidence="2">Protein KAKU4 isoform X3</fullName>
    </submittedName>
</protein>
<gene>
    <name evidence="2" type="ORF">O6P43_019354</name>
</gene>
<dbReference type="GO" id="GO:0005635">
    <property type="term" value="C:nuclear envelope"/>
    <property type="evidence" value="ECO:0007669"/>
    <property type="project" value="TreeGrafter"/>
</dbReference>
<dbReference type="PANTHER" id="PTHR33416">
    <property type="entry name" value="NUCLEAR PORE COMPLEX PROTEIN NUP1"/>
    <property type="match status" value="1"/>
</dbReference>
<dbReference type="KEGG" id="qsa:O6P43_019354"/>
<feature type="compositionally biased region" description="Acidic residues" evidence="1">
    <location>
        <begin position="72"/>
        <end position="95"/>
    </location>
</feature>
<dbReference type="EMBL" id="JARAOO010000008">
    <property type="protein sequence ID" value="KAJ7958657.1"/>
    <property type="molecule type" value="Genomic_DNA"/>
</dbReference>
<dbReference type="GO" id="GO:0071763">
    <property type="term" value="P:nuclear membrane organization"/>
    <property type="evidence" value="ECO:0007669"/>
    <property type="project" value="TreeGrafter"/>
</dbReference>
<dbReference type="AlphaFoldDB" id="A0AAD7LIP1"/>
<accession>A0AAD7LIP1</accession>
<proteinExistence type="predicted"/>
<evidence type="ECO:0000256" key="1">
    <source>
        <dbReference type="SAM" id="MobiDB-lite"/>
    </source>
</evidence>
<evidence type="ECO:0000313" key="3">
    <source>
        <dbReference type="Proteomes" id="UP001163823"/>
    </source>
</evidence>